<dbReference type="PANTHER" id="PTHR38774">
    <property type="entry name" value="CYTOPLASMIC PROTEIN-RELATED"/>
    <property type="match status" value="1"/>
</dbReference>
<protein>
    <submittedName>
        <fullName evidence="1">DUF1249 domain-containing protein</fullName>
    </submittedName>
</protein>
<dbReference type="AlphaFoldDB" id="A0A6H1UHI3"/>
<organism evidence="1 2">
    <name type="scientific">Ferrimonas lipolytica</name>
    <dbReference type="NCBI Taxonomy" id="2724191"/>
    <lineage>
        <taxon>Bacteria</taxon>
        <taxon>Pseudomonadati</taxon>
        <taxon>Pseudomonadota</taxon>
        <taxon>Gammaproteobacteria</taxon>
        <taxon>Alteromonadales</taxon>
        <taxon>Ferrimonadaceae</taxon>
        <taxon>Ferrimonas</taxon>
    </lineage>
</organism>
<reference evidence="1 2" key="1">
    <citation type="submission" date="2020-04" db="EMBL/GenBank/DDBJ databases">
        <title>Ferrimonas sp. S7 isolated from sea water.</title>
        <authorList>
            <person name="Bae S.S."/>
            <person name="Baek K."/>
        </authorList>
    </citation>
    <scope>NUCLEOTIDE SEQUENCE [LARGE SCALE GENOMIC DNA]</scope>
    <source>
        <strain evidence="1 2">S7</strain>
    </source>
</reference>
<dbReference type="Proteomes" id="UP000501602">
    <property type="component" value="Chromosome"/>
</dbReference>
<dbReference type="PANTHER" id="PTHR38774:SF1">
    <property type="entry name" value="CYTOPLASMIC PROTEIN"/>
    <property type="match status" value="1"/>
</dbReference>
<dbReference type="InterPro" id="IPR009659">
    <property type="entry name" value="DUF1249"/>
</dbReference>
<proteinExistence type="predicted"/>
<accession>A0A6H1UHI3</accession>
<sequence>MKQRYSPKVAELLALCTRNYASLQRLLTQARRVNGELERFHWHHKTQAITIELALCEQTKYTEVVKLTRHDESTKHLDAPSIDLRLYHDAQLAEVLTGQHFSRFLPVYPYPNASMLQRNEKFQVNLFVTELLGQFQHRDWLLMTIQESRKS</sequence>
<keyword evidence="2" id="KW-1185">Reference proteome</keyword>
<evidence type="ECO:0000313" key="2">
    <source>
        <dbReference type="Proteomes" id="UP000501602"/>
    </source>
</evidence>
<evidence type="ECO:0000313" key="1">
    <source>
        <dbReference type="EMBL" id="QIZ77773.1"/>
    </source>
</evidence>
<dbReference type="Pfam" id="PF06853">
    <property type="entry name" value="DUF1249"/>
    <property type="match status" value="1"/>
</dbReference>
<gene>
    <name evidence="1" type="ORF">HER31_13225</name>
</gene>
<dbReference type="KEGG" id="fes:HER31_13225"/>
<dbReference type="EMBL" id="CP051180">
    <property type="protein sequence ID" value="QIZ77773.1"/>
    <property type="molecule type" value="Genomic_DNA"/>
</dbReference>
<name>A0A6H1UHI3_9GAMM</name>